<protein>
    <recommendedName>
        <fullName evidence="3">DUF2946 domain-containing protein</fullName>
    </recommendedName>
</protein>
<reference evidence="1 2" key="1">
    <citation type="submission" date="2023-08" db="EMBL/GenBank/DDBJ databases">
        <authorList>
            <person name="Roldan D.M."/>
            <person name="Menes R.J."/>
        </authorList>
    </citation>
    <scope>NUCLEOTIDE SEQUENCE [LARGE SCALE GENOMIC DNA]</scope>
    <source>
        <strain evidence="1 2">CCM 2812</strain>
    </source>
</reference>
<dbReference type="RefSeq" id="WP_305748154.1">
    <property type="nucleotide sequence ID" value="NZ_JAUZEE010000001.1"/>
</dbReference>
<keyword evidence="2" id="KW-1185">Reference proteome</keyword>
<gene>
    <name evidence="1" type="ORF">Q8X39_03160</name>
</gene>
<evidence type="ECO:0000313" key="1">
    <source>
        <dbReference type="EMBL" id="MDP4299620.1"/>
    </source>
</evidence>
<sequence>MSRPTVPSRSRHALWLVMWFVAFLVAGIVNPVLAARAQPGGFDLKSWCAVPGMGGAPLVSVDSAGSFDEPADAAPAVAHDLLKCPACWTSMAPPSDLPAVALHAPARLLRVAAACTVVLHELASGFEPARGPPQA</sequence>
<evidence type="ECO:0008006" key="3">
    <source>
        <dbReference type="Google" id="ProtNLM"/>
    </source>
</evidence>
<dbReference type="Proteomes" id="UP001235760">
    <property type="component" value="Unassembled WGS sequence"/>
</dbReference>
<name>A0ABT9FZF9_LEPDI</name>
<comment type="caution">
    <text evidence="1">The sequence shown here is derived from an EMBL/GenBank/DDBJ whole genome shotgun (WGS) entry which is preliminary data.</text>
</comment>
<dbReference type="EMBL" id="JAUZEE010000001">
    <property type="protein sequence ID" value="MDP4299620.1"/>
    <property type="molecule type" value="Genomic_DNA"/>
</dbReference>
<evidence type="ECO:0000313" key="2">
    <source>
        <dbReference type="Proteomes" id="UP001235760"/>
    </source>
</evidence>
<proteinExistence type="predicted"/>
<organism evidence="1 2">
    <name type="scientific">Leptothrix discophora</name>
    <dbReference type="NCBI Taxonomy" id="89"/>
    <lineage>
        <taxon>Bacteria</taxon>
        <taxon>Pseudomonadati</taxon>
        <taxon>Pseudomonadota</taxon>
        <taxon>Betaproteobacteria</taxon>
        <taxon>Burkholderiales</taxon>
        <taxon>Sphaerotilaceae</taxon>
        <taxon>Leptothrix</taxon>
    </lineage>
</organism>
<accession>A0ABT9FZF9</accession>